<evidence type="ECO:0000256" key="1">
    <source>
        <dbReference type="SAM" id="MobiDB-lite"/>
    </source>
</evidence>
<feature type="region of interest" description="Disordered" evidence="1">
    <location>
        <begin position="236"/>
        <end position="256"/>
    </location>
</feature>
<feature type="region of interest" description="Disordered" evidence="1">
    <location>
        <begin position="329"/>
        <end position="348"/>
    </location>
</feature>
<sequence length="348" mass="39065">MAEMFDQDSVLYSDYDDSDDESKKELLELELPIPVTFDKIHKKVDREREEYLANKKDGNIRPKKEDDILDRVSAHVLNNPPCRRLVKAAFAEEKAQELYPAERDVHGLALYGGYKIKTDPVDFNYCTLKIDSNSWQQASAPKLYKSSRPLGKDAEKEDKPLEVTSFTLQPESDFAKPLAELSQSFSQYSSMRSTVERIPASTSVSPHCTPANVGPGSYDVATSMVKTKRKQKYASSMFRSRSSRFPGGHQDSSSLGYSSIAEDRRAWTNKGSKFEDSKRQLVSREKKLIPGPGSHMLLRWPKSDPRLYSSPEKVCGHAGFYSRGVSAGPTSGLHHDNSSLHAKTMTIE</sequence>
<proteinExistence type="predicted"/>
<name>A0AAX4NYD4_9CHLO</name>
<gene>
    <name evidence="2" type="ORF">HKI87_01g01190</name>
</gene>
<evidence type="ECO:0000313" key="2">
    <source>
        <dbReference type="EMBL" id="WZN58595.1"/>
    </source>
</evidence>
<reference evidence="2 3" key="1">
    <citation type="submission" date="2024-03" db="EMBL/GenBank/DDBJ databases">
        <title>Complete genome sequence of the green alga Chloropicon roscoffensis RCC1871.</title>
        <authorList>
            <person name="Lemieux C."/>
            <person name="Pombert J.-F."/>
            <person name="Otis C."/>
            <person name="Turmel M."/>
        </authorList>
    </citation>
    <scope>NUCLEOTIDE SEQUENCE [LARGE SCALE GENOMIC DNA]</scope>
    <source>
        <strain evidence="2 3">RCC1871</strain>
    </source>
</reference>
<evidence type="ECO:0000313" key="3">
    <source>
        <dbReference type="Proteomes" id="UP001472866"/>
    </source>
</evidence>
<accession>A0AAX4NYD4</accession>
<dbReference type="AlphaFoldDB" id="A0AAX4NYD4"/>
<keyword evidence="3" id="KW-1185">Reference proteome</keyword>
<dbReference type="EMBL" id="CP151501">
    <property type="protein sequence ID" value="WZN58595.1"/>
    <property type="molecule type" value="Genomic_DNA"/>
</dbReference>
<organism evidence="2 3">
    <name type="scientific">Chloropicon roscoffensis</name>
    <dbReference type="NCBI Taxonomy" id="1461544"/>
    <lineage>
        <taxon>Eukaryota</taxon>
        <taxon>Viridiplantae</taxon>
        <taxon>Chlorophyta</taxon>
        <taxon>Chloropicophyceae</taxon>
        <taxon>Chloropicales</taxon>
        <taxon>Chloropicaceae</taxon>
        <taxon>Chloropicon</taxon>
    </lineage>
</organism>
<dbReference type="Proteomes" id="UP001472866">
    <property type="component" value="Chromosome 01"/>
</dbReference>
<protein>
    <submittedName>
        <fullName evidence="2">Uncharacterized protein</fullName>
    </submittedName>
</protein>
<feature type="compositionally biased region" description="Low complexity" evidence="1">
    <location>
        <begin position="236"/>
        <end position="245"/>
    </location>
</feature>